<proteinExistence type="predicted"/>
<dbReference type="Proteomes" id="UP000618986">
    <property type="component" value="Unassembled WGS sequence"/>
</dbReference>
<dbReference type="RefSeq" id="WP_184685461.1">
    <property type="nucleotide sequence ID" value="NZ_JACHJC010000001.1"/>
</dbReference>
<dbReference type="GeneID" id="300293993"/>
<evidence type="ECO:0000313" key="2">
    <source>
        <dbReference type="Proteomes" id="UP000618986"/>
    </source>
</evidence>
<comment type="caution">
    <text evidence="1">The sequence shown here is derived from an EMBL/GenBank/DDBJ whole genome shotgun (WGS) entry which is preliminary data.</text>
</comment>
<reference evidence="1 2" key="1">
    <citation type="submission" date="2020-08" db="EMBL/GenBank/DDBJ databases">
        <title>Sequencing the genomes of 1000 actinobacteria strains.</title>
        <authorList>
            <person name="Klenk H.-P."/>
        </authorList>
    </citation>
    <scope>NUCLEOTIDE SEQUENCE [LARGE SCALE GENOMIC DNA]</scope>
    <source>
        <strain evidence="1 2">DSM 43036</strain>
    </source>
</reference>
<evidence type="ECO:0000313" key="1">
    <source>
        <dbReference type="EMBL" id="MBB5113591.1"/>
    </source>
</evidence>
<accession>A0ABR6MDZ3</accession>
<dbReference type="EMBL" id="JACHJC010000001">
    <property type="protein sequence ID" value="MBB5113591.1"/>
    <property type="molecule type" value="Genomic_DNA"/>
</dbReference>
<protein>
    <submittedName>
        <fullName evidence="1">Uncharacterized protein</fullName>
    </submittedName>
</protein>
<gene>
    <name evidence="1" type="ORF">FHU28_003430</name>
</gene>
<name>A0ABR6MDZ3_MICEC</name>
<organism evidence="1 2">
    <name type="scientific">Micromonospora echinospora</name>
    <name type="common">Micromonospora purpurea</name>
    <dbReference type="NCBI Taxonomy" id="1877"/>
    <lineage>
        <taxon>Bacteria</taxon>
        <taxon>Bacillati</taxon>
        <taxon>Actinomycetota</taxon>
        <taxon>Actinomycetes</taxon>
        <taxon>Micromonosporales</taxon>
        <taxon>Micromonosporaceae</taxon>
        <taxon>Micromonospora</taxon>
    </lineage>
</organism>
<sequence>MNPPVRRVRTYHWGAVYLSDAHCEADFDIDFHAADAPVLATTHHVAVLVASAAVADEGKADVTLDIRATSQRVTGHPYEAALDVPSGRLYVGDADDNDEIELAPGRWLLQFAVDDATEARHVELVVSPL</sequence>
<keyword evidence="2" id="KW-1185">Reference proteome</keyword>